<dbReference type="EMBL" id="JAARRM010000002">
    <property type="protein sequence ID" value="MBC1521565.1"/>
    <property type="molecule type" value="Genomic_DNA"/>
</dbReference>
<evidence type="ECO:0000259" key="2">
    <source>
        <dbReference type="Pfam" id="PF03551"/>
    </source>
</evidence>
<keyword evidence="1" id="KW-0175">Coiled coil</keyword>
<evidence type="ECO:0000256" key="1">
    <source>
        <dbReference type="SAM" id="Coils"/>
    </source>
</evidence>
<evidence type="ECO:0000313" key="4">
    <source>
        <dbReference type="Proteomes" id="UP000559885"/>
    </source>
</evidence>
<dbReference type="Gene3D" id="1.10.10.10">
    <property type="entry name" value="Winged helix-like DNA-binding domain superfamily/Winged helix DNA-binding domain"/>
    <property type="match status" value="1"/>
</dbReference>
<accession>A0A841ZQV4</accession>
<evidence type="ECO:0000313" key="3">
    <source>
        <dbReference type="EMBL" id="MBC1521565.1"/>
    </source>
</evidence>
<dbReference type="Proteomes" id="UP000559885">
    <property type="component" value="Unassembled WGS sequence"/>
</dbReference>
<dbReference type="InterPro" id="IPR036390">
    <property type="entry name" value="WH_DNA-bd_sf"/>
</dbReference>
<feature type="domain" description="Transcription regulator PadR N-terminal" evidence="2">
    <location>
        <begin position="7"/>
        <end position="82"/>
    </location>
</feature>
<dbReference type="AlphaFoldDB" id="A0A841ZQV4"/>
<proteinExistence type="predicted"/>
<comment type="caution">
    <text evidence="3">The sequence shown here is derived from an EMBL/GenBank/DDBJ whole genome shotgun (WGS) entry which is preliminary data.</text>
</comment>
<dbReference type="PANTHER" id="PTHR43252:SF7">
    <property type="entry name" value="TRANSCRIPTIONAL REGULATOR YQJI"/>
    <property type="match status" value="1"/>
</dbReference>
<dbReference type="RefSeq" id="WP_185373567.1">
    <property type="nucleotide sequence ID" value="NZ_JAARRM010000002.1"/>
</dbReference>
<dbReference type="InterPro" id="IPR005149">
    <property type="entry name" value="Tscrpt_reg_PadR_N"/>
</dbReference>
<dbReference type="SUPFAM" id="SSF46785">
    <property type="entry name" value="Winged helix' DNA-binding domain"/>
    <property type="match status" value="1"/>
</dbReference>
<name>A0A841ZQV4_9LIST</name>
<dbReference type="Pfam" id="PF03551">
    <property type="entry name" value="PadR"/>
    <property type="match status" value="1"/>
</dbReference>
<dbReference type="PANTHER" id="PTHR43252">
    <property type="entry name" value="TRANSCRIPTIONAL REGULATOR YQJI"/>
    <property type="match status" value="1"/>
</dbReference>
<organism evidence="3 4">
    <name type="scientific">Listeria aquatica</name>
    <dbReference type="NCBI Taxonomy" id="1494960"/>
    <lineage>
        <taxon>Bacteria</taxon>
        <taxon>Bacillati</taxon>
        <taxon>Bacillota</taxon>
        <taxon>Bacilli</taxon>
        <taxon>Bacillales</taxon>
        <taxon>Listeriaceae</taxon>
        <taxon>Listeria</taxon>
    </lineage>
</organism>
<reference evidence="3 4" key="1">
    <citation type="submission" date="2020-03" db="EMBL/GenBank/DDBJ databases">
        <title>Soil Listeria distribution.</title>
        <authorList>
            <person name="Liao J."/>
            <person name="Wiedmann M."/>
        </authorList>
    </citation>
    <scope>NUCLEOTIDE SEQUENCE [LARGE SCALE GENOMIC DNA]</scope>
    <source>
        <strain evidence="3 4">FSL L7-1507</strain>
    </source>
</reference>
<sequence length="192" mass="22683">MSLKLVILGVLDHHKVHPYDIKRFLKHYKWDYLFQISDAKIYYAFESLEKGGFVKVSEVVENEKTPTKTIYAITETGRAQIEKELEKVFKKDVLSYKVIYPALLFFNYAKKEKLLQLLDTRCQKVKKELTRSIEQAEQSNENPSESITSLIIQNAIKHLTIEVEWLMDLQHKIQKDELQPQVSYEIEHFFSN</sequence>
<dbReference type="InterPro" id="IPR036388">
    <property type="entry name" value="WH-like_DNA-bd_sf"/>
</dbReference>
<feature type="coiled-coil region" evidence="1">
    <location>
        <begin position="108"/>
        <end position="142"/>
    </location>
</feature>
<protein>
    <submittedName>
        <fullName evidence="3">PadR family transcriptional regulator</fullName>
    </submittedName>
</protein>
<gene>
    <name evidence="3" type="ORF">HB912_07890</name>
</gene>